<keyword evidence="2" id="KW-1185">Reference proteome</keyword>
<dbReference type="EMBL" id="JAQIZT010000001">
    <property type="protein sequence ID" value="KAJ7010130.1"/>
    <property type="molecule type" value="Genomic_DNA"/>
</dbReference>
<evidence type="ECO:0000313" key="1">
    <source>
        <dbReference type="EMBL" id="KAJ7010130.1"/>
    </source>
</evidence>
<gene>
    <name evidence="1" type="ORF">NC653_000767</name>
</gene>
<comment type="caution">
    <text evidence="1">The sequence shown here is derived from an EMBL/GenBank/DDBJ whole genome shotgun (WGS) entry which is preliminary data.</text>
</comment>
<evidence type="ECO:0000313" key="2">
    <source>
        <dbReference type="Proteomes" id="UP001164929"/>
    </source>
</evidence>
<accession>A0AAD6WET3</accession>
<dbReference type="Proteomes" id="UP001164929">
    <property type="component" value="Chromosome 1"/>
</dbReference>
<protein>
    <submittedName>
        <fullName evidence="1">Uncharacterized protein</fullName>
    </submittedName>
</protein>
<proteinExistence type="predicted"/>
<dbReference type="AlphaFoldDB" id="A0AAD6WET3"/>
<sequence length="117" mass="13771">MSQRDCKNDVNIKQCDMRMHTYLYAIALLISFNLRAEPLDGILNDFSWRIFGPWISIRVDNADPAVRCCGPYNLRLDRNRCYSIVVKYLYFVAAYVATPRKESFTLWLMQSHALIRE</sequence>
<name>A0AAD6WET3_9ROSI</name>
<organism evidence="1 2">
    <name type="scientific">Populus alba x Populus x berolinensis</name>
    <dbReference type="NCBI Taxonomy" id="444605"/>
    <lineage>
        <taxon>Eukaryota</taxon>
        <taxon>Viridiplantae</taxon>
        <taxon>Streptophyta</taxon>
        <taxon>Embryophyta</taxon>
        <taxon>Tracheophyta</taxon>
        <taxon>Spermatophyta</taxon>
        <taxon>Magnoliopsida</taxon>
        <taxon>eudicotyledons</taxon>
        <taxon>Gunneridae</taxon>
        <taxon>Pentapetalae</taxon>
        <taxon>rosids</taxon>
        <taxon>fabids</taxon>
        <taxon>Malpighiales</taxon>
        <taxon>Salicaceae</taxon>
        <taxon>Saliceae</taxon>
        <taxon>Populus</taxon>
    </lineage>
</organism>
<reference evidence="1 2" key="1">
    <citation type="journal article" date="2023" name="Mol. Ecol. Resour.">
        <title>Chromosome-level genome assembly of a triploid poplar Populus alba 'Berolinensis'.</title>
        <authorList>
            <person name="Chen S."/>
            <person name="Yu Y."/>
            <person name="Wang X."/>
            <person name="Wang S."/>
            <person name="Zhang T."/>
            <person name="Zhou Y."/>
            <person name="He R."/>
            <person name="Meng N."/>
            <person name="Wang Y."/>
            <person name="Liu W."/>
            <person name="Liu Z."/>
            <person name="Liu J."/>
            <person name="Guo Q."/>
            <person name="Huang H."/>
            <person name="Sederoff R.R."/>
            <person name="Wang G."/>
            <person name="Qu G."/>
            <person name="Chen S."/>
        </authorList>
    </citation>
    <scope>NUCLEOTIDE SEQUENCE [LARGE SCALE GENOMIC DNA]</scope>
    <source>
        <strain evidence="1">SC-2020</strain>
    </source>
</reference>